<name>A0ABV8IXV3_9ACTN</name>
<evidence type="ECO:0000256" key="1">
    <source>
        <dbReference type="SAM" id="SignalP"/>
    </source>
</evidence>
<dbReference type="RefSeq" id="WP_378068106.1">
    <property type="nucleotide sequence ID" value="NZ_JBHSBL010000017.1"/>
</dbReference>
<protein>
    <submittedName>
        <fullName evidence="2">Uncharacterized protein</fullName>
    </submittedName>
</protein>
<feature type="signal peptide" evidence="1">
    <location>
        <begin position="1"/>
        <end position="28"/>
    </location>
</feature>
<accession>A0ABV8IXV3</accession>
<evidence type="ECO:0000313" key="2">
    <source>
        <dbReference type="EMBL" id="MFC4067168.1"/>
    </source>
</evidence>
<comment type="caution">
    <text evidence="2">The sequence shown here is derived from an EMBL/GenBank/DDBJ whole genome shotgun (WGS) entry which is preliminary data.</text>
</comment>
<keyword evidence="3" id="KW-1185">Reference proteome</keyword>
<dbReference type="Proteomes" id="UP001595867">
    <property type="component" value="Unassembled WGS sequence"/>
</dbReference>
<proteinExistence type="predicted"/>
<sequence>MNSFFRRALGILAGTGALLALTAGPALAADNTFSLAAGKATAYGTYDRMMSIPERPVPPVAVNGTLAMNGRNQCAVVQISYNGPADGIEWRTLNSLCRPGKTNFAARSELLWGGGQPELRLCSGNTVKRAEQGRSCGSFSPAANR</sequence>
<reference evidence="3" key="1">
    <citation type="journal article" date="2019" name="Int. J. Syst. Evol. Microbiol.">
        <title>The Global Catalogue of Microorganisms (GCM) 10K type strain sequencing project: providing services to taxonomists for standard genome sequencing and annotation.</title>
        <authorList>
            <consortium name="The Broad Institute Genomics Platform"/>
            <consortium name="The Broad Institute Genome Sequencing Center for Infectious Disease"/>
            <person name="Wu L."/>
            <person name="Ma J."/>
        </authorList>
    </citation>
    <scope>NUCLEOTIDE SEQUENCE [LARGE SCALE GENOMIC DNA]</scope>
    <source>
        <strain evidence="3">TBRC 5832</strain>
    </source>
</reference>
<gene>
    <name evidence="2" type="ORF">ACFO0C_19725</name>
</gene>
<dbReference type="EMBL" id="JBHSBL010000017">
    <property type="protein sequence ID" value="MFC4067168.1"/>
    <property type="molecule type" value="Genomic_DNA"/>
</dbReference>
<feature type="chain" id="PRO_5046398755" evidence="1">
    <location>
        <begin position="29"/>
        <end position="145"/>
    </location>
</feature>
<keyword evidence="1" id="KW-0732">Signal</keyword>
<organism evidence="2 3">
    <name type="scientific">Actinoplanes subglobosus</name>
    <dbReference type="NCBI Taxonomy" id="1547892"/>
    <lineage>
        <taxon>Bacteria</taxon>
        <taxon>Bacillati</taxon>
        <taxon>Actinomycetota</taxon>
        <taxon>Actinomycetes</taxon>
        <taxon>Micromonosporales</taxon>
        <taxon>Micromonosporaceae</taxon>
        <taxon>Actinoplanes</taxon>
    </lineage>
</organism>
<evidence type="ECO:0000313" key="3">
    <source>
        <dbReference type="Proteomes" id="UP001595867"/>
    </source>
</evidence>